<dbReference type="InterPro" id="IPR012551">
    <property type="entry name" value="DUF1707_SHOCT-like"/>
</dbReference>
<evidence type="ECO:0000313" key="4">
    <source>
        <dbReference type="Proteomes" id="UP001620295"/>
    </source>
</evidence>
<evidence type="ECO:0000259" key="2">
    <source>
        <dbReference type="Pfam" id="PF08044"/>
    </source>
</evidence>
<gene>
    <name evidence="3" type="ORF">ACI2L5_40640</name>
</gene>
<dbReference type="PANTHER" id="PTHR40763">
    <property type="entry name" value="MEMBRANE PROTEIN-RELATED"/>
    <property type="match status" value="1"/>
</dbReference>
<accession>A0ABW8LZ66</accession>
<organism evidence="3 4">
    <name type="scientific">Streptomyces milbemycinicus</name>
    <dbReference type="NCBI Taxonomy" id="476552"/>
    <lineage>
        <taxon>Bacteria</taxon>
        <taxon>Bacillati</taxon>
        <taxon>Actinomycetota</taxon>
        <taxon>Actinomycetes</taxon>
        <taxon>Kitasatosporales</taxon>
        <taxon>Streptomycetaceae</taxon>
        <taxon>Streptomyces</taxon>
    </lineage>
</organism>
<dbReference type="EMBL" id="JBJDQH010000016">
    <property type="protein sequence ID" value="MFK4271188.1"/>
    <property type="molecule type" value="Genomic_DNA"/>
</dbReference>
<feature type="domain" description="DUF1707" evidence="2">
    <location>
        <begin position="11"/>
        <end position="63"/>
    </location>
</feature>
<dbReference type="Proteomes" id="UP001620295">
    <property type="component" value="Unassembled WGS sequence"/>
</dbReference>
<sequence>MTPEPQTGLEMRASDAERERIADALRDGVAEGRLTMEEFEERLDAAYRARTHAELEPLVRDLPVPGRPAAAPVPAAEGGWAERIGGTPTSRTGIAVMGGFQRKGRWTVARRFTSFVFWGGGEIDLREARFEDRDTVIRCFAIMGGIQVTAPPDMDVQVGGVGIMGAFDHSGSGEGSPGSPRVTVTGLALFGGVAVERKLRKEERQRLKEERKRLQAERHAERRELRAERHAERRERHAERRERRGSSERPSLEKRDWD</sequence>
<evidence type="ECO:0000313" key="3">
    <source>
        <dbReference type="EMBL" id="MFK4271188.1"/>
    </source>
</evidence>
<proteinExistence type="predicted"/>
<feature type="region of interest" description="Disordered" evidence="1">
    <location>
        <begin position="206"/>
        <end position="258"/>
    </location>
</feature>
<dbReference type="RefSeq" id="WP_358641170.1">
    <property type="nucleotide sequence ID" value="NZ_JBFACG010000031.1"/>
</dbReference>
<protein>
    <submittedName>
        <fullName evidence="3">DUF1707 domain-containing protein</fullName>
    </submittedName>
</protein>
<keyword evidence="4" id="KW-1185">Reference proteome</keyword>
<dbReference type="PANTHER" id="PTHR40763:SF4">
    <property type="entry name" value="DUF1707 DOMAIN-CONTAINING PROTEIN"/>
    <property type="match status" value="1"/>
</dbReference>
<reference evidence="3 4" key="1">
    <citation type="submission" date="2024-11" db="EMBL/GenBank/DDBJ databases">
        <title>The Natural Products Discovery Center: Release of the First 8490 Sequenced Strains for Exploring Actinobacteria Biosynthetic Diversity.</title>
        <authorList>
            <person name="Kalkreuter E."/>
            <person name="Kautsar S.A."/>
            <person name="Yang D."/>
            <person name="Bader C.D."/>
            <person name="Teijaro C.N."/>
            <person name="Fluegel L."/>
            <person name="Davis C.M."/>
            <person name="Simpson J.R."/>
            <person name="Lauterbach L."/>
            <person name="Steele A.D."/>
            <person name="Gui C."/>
            <person name="Meng S."/>
            <person name="Li G."/>
            <person name="Viehrig K."/>
            <person name="Ye F."/>
            <person name="Su P."/>
            <person name="Kiefer A.F."/>
            <person name="Nichols A."/>
            <person name="Cepeda A.J."/>
            <person name="Yan W."/>
            <person name="Fan B."/>
            <person name="Jiang Y."/>
            <person name="Adhikari A."/>
            <person name="Zheng C.-J."/>
            <person name="Schuster L."/>
            <person name="Cowan T.M."/>
            <person name="Smanski M.J."/>
            <person name="Chevrette M.G."/>
            <person name="De Carvalho L.P.S."/>
            <person name="Shen B."/>
        </authorList>
    </citation>
    <scope>NUCLEOTIDE SEQUENCE [LARGE SCALE GENOMIC DNA]</scope>
    <source>
        <strain evidence="3 4">NPDC020863</strain>
    </source>
</reference>
<name>A0ABW8LZ66_9ACTN</name>
<comment type="caution">
    <text evidence="3">The sequence shown here is derived from an EMBL/GenBank/DDBJ whole genome shotgun (WGS) entry which is preliminary data.</text>
</comment>
<dbReference type="Pfam" id="PF08044">
    <property type="entry name" value="DUF1707"/>
    <property type="match status" value="1"/>
</dbReference>
<evidence type="ECO:0000256" key="1">
    <source>
        <dbReference type="SAM" id="MobiDB-lite"/>
    </source>
</evidence>